<dbReference type="AlphaFoldDB" id="A0A512NI20"/>
<evidence type="ECO:0000313" key="11">
    <source>
        <dbReference type="EMBL" id="GEP58565.1"/>
    </source>
</evidence>
<dbReference type="Pfam" id="PF07690">
    <property type="entry name" value="MFS_1"/>
    <property type="match status" value="1"/>
</dbReference>
<feature type="transmembrane region" description="Helical" evidence="9">
    <location>
        <begin position="355"/>
        <end position="380"/>
    </location>
</feature>
<evidence type="ECO:0000256" key="6">
    <source>
        <dbReference type="ARBA" id="ARBA00022847"/>
    </source>
</evidence>
<dbReference type="PROSITE" id="PS00216">
    <property type="entry name" value="SUGAR_TRANSPORT_1"/>
    <property type="match status" value="1"/>
</dbReference>
<feature type="transmembrane region" description="Helical" evidence="9">
    <location>
        <begin position="105"/>
        <end position="125"/>
    </location>
</feature>
<dbReference type="Proteomes" id="UP000321058">
    <property type="component" value="Unassembled WGS sequence"/>
</dbReference>
<dbReference type="PROSITE" id="PS50850">
    <property type="entry name" value="MFS"/>
    <property type="match status" value="1"/>
</dbReference>
<name>A0A512NI20_9HYPH</name>
<evidence type="ECO:0000256" key="8">
    <source>
        <dbReference type="ARBA" id="ARBA00023136"/>
    </source>
</evidence>
<keyword evidence="12" id="KW-1185">Reference proteome</keyword>
<keyword evidence="8 9" id="KW-0472">Membrane</keyword>
<sequence length="416" mass="44061">MEPRSRIRLIAAGTIGNVLEWYDFAIYGYFAVSIGRNFFPSGDPVAQVLAAFGVFAAGFVMRPLGGLLTGAIGDRYGRRTALTISVAAMAVPTFLVGVLPGYQTIGIAAPILLTLLRMIQGLSVGGECTTSFTFLVENAARGRAGLTGAIAMSGANIGLFAGSASGALMASLLPPETLHDWGWRVPFLAGLLVGGAGYFLRRNVQEMKLPLRPHAPLTETFRNHKRLLLRIGGLAAFGTVSFFLMFLYVVSWLQLVDGLAPEQALDINTFSMAALVPAMIAAGWLSDRIGRKPPLIAGLIVGFVGAVPFLWLMHHPDPALVVLGQLGFVAALAPALAIQPALLVESTPPGVRCTVISFGFNMSAGLLGGFAPLAATWLVHRSGIDLSPAFIAMAVAVISFVAVLTFRETNPRECRR</sequence>
<evidence type="ECO:0000256" key="9">
    <source>
        <dbReference type="SAM" id="Phobius"/>
    </source>
</evidence>
<keyword evidence="6" id="KW-0769">Symport</keyword>
<gene>
    <name evidence="11" type="ORF">RSO01_57310</name>
</gene>
<feature type="transmembrane region" description="Helical" evidence="9">
    <location>
        <begin position="45"/>
        <end position="68"/>
    </location>
</feature>
<feature type="transmembrane region" description="Helical" evidence="9">
    <location>
        <begin position="181"/>
        <end position="200"/>
    </location>
</feature>
<dbReference type="GO" id="GO:0005886">
    <property type="term" value="C:plasma membrane"/>
    <property type="evidence" value="ECO:0007669"/>
    <property type="project" value="UniProtKB-SubCell"/>
</dbReference>
<proteinExistence type="inferred from homology"/>
<dbReference type="InterPro" id="IPR036259">
    <property type="entry name" value="MFS_trans_sf"/>
</dbReference>
<dbReference type="InterPro" id="IPR005829">
    <property type="entry name" value="Sugar_transporter_CS"/>
</dbReference>
<dbReference type="OrthoDB" id="9783227at2"/>
<feature type="transmembrane region" description="Helical" evidence="9">
    <location>
        <begin position="146"/>
        <end position="169"/>
    </location>
</feature>
<dbReference type="InterPro" id="IPR051084">
    <property type="entry name" value="H+-coupled_symporters"/>
</dbReference>
<keyword evidence="4" id="KW-1003">Cell membrane</keyword>
<feature type="transmembrane region" description="Helical" evidence="9">
    <location>
        <begin position="386"/>
        <end position="406"/>
    </location>
</feature>
<dbReference type="InterPro" id="IPR011701">
    <property type="entry name" value="MFS"/>
</dbReference>
<evidence type="ECO:0000256" key="5">
    <source>
        <dbReference type="ARBA" id="ARBA00022692"/>
    </source>
</evidence>
<dbReference type="InterPro" id="IPR020846">
    <property type="entry name" value="MFS_dom"/>
</dbReference>
<feature type="transmembrane region" description="Helical" evidence="9">
    <location>
        <begin position="269"/>
        <end position="286"/>
    </location>
</feature>
<keyword evidence="5 9" id="KW-0812">Transmembrane</keyword>
<dbReference type="PANTHER" id="PTHR43528">
    <property type="entry name" value="ALPHA-KETOGLUTARATE PERMEASE"/>
    <property type="match status" value="1"/>
</dbReference>
<dbReference type="EMBL" id="BKAJ01000104">
    <property type="protein sequence ID" value="GEP58565.1"/>
    <property type="molecule type" value="Genomic_DNA"/>
</dbReference>
<feature type="transmembrane region" description="Helical" evidence="9">
    <location>
        <begin position="80"/>
        <end position="99"/>
    </location>
</feature>
<evidence type="ECO:0000256" key="3">
    <source>
        <dbReference type="ARBA" id="ARBA00022448"/>
    </source>
</evidence>
<evidence type="ECO:0000256" key="4">
    <source>
        <dbReference type="ARBA" id="ARBA00022475"/>
    </source>
</evidence>
<evidence type="ECO:0000259" key="10">
    <source>
        <dbReference type="PROSITE" id="PS50850"/>
    </source>
</evidence>
<dbReference type="SUPFAM" id="SSF103473">
    <property type="entry name" value="MFS general substrate transporter"/>
    <property type="match status" value="1"/>
</dbReference>
<dbReference type="FunFam" id="1.20.1250.20:FF:000001">
    <property type="entry name" value="Dicarboxylate MFS transporter"/>
    <property type="match status" value="1"/>
</dbReference>
<evidence type="ECO:0000256" key="2">
    <source>
        <dbReference type="ARBA" id="ARBA00008240"/>
    </source>
</evidence>
<evidence type="ECO:0000256" key="7">
    <source>
        <dbReference type="ARBA" id="ARBA00022989"/>
    </source>
</evidence>
<accession>A0A512NI20</accession>
<reference evidence="11 12" key="1">
    <citation type="submission" date="2019-07" db="EMBL/GenBank/DDBJ databases">
        <title>Whole genome shotgun sequence of Reyranella soli NBRC 108950.</title>
        <authorList>
            <person name="Hosoyama A."/>
            <person name="Uohara A."/>
            <person name="Ohji S."/>
            <person name="Ichikawa N."/>
        </authorList>
    </citation>
    <scope>NUCLEOTIDE SEQUENCE [LARGE SCALE GENOMIC DNA]</scope>
    <source>
        <strain evidence="11 12">NBRC 108950</strain>
    </source>
</reference>
<evidence type="ECO:0000256" key="1">
    <source>
        <dbReference type="ARBA" id="ARBA00004651"/>
    </source>
</evidence>
<feature type="transmembrane region" description="Helical" evidence="9">
    <location>
        <begin position="295"/>
        <end position="313"/>
    </location>
</feature>
<dbReference type="Gene3D" id="1.20.1250.20">
    <property type="entry name" value="MFS general substrate transporter like domains"/>
    <property type="match status" value="1"/>
</dbReference>
<keyword evidence="3" id="KW-0813">Transport</keyword>
<dbReference type="PANTHER" id="PTHR43528:SF1">
    <property type="entry name" value="ALPHA-KETOGLUTARATE PERMEASE"/>
    <property type="match status" value="1"/>
</dbReference>
<feature type="domain" description="Major facilitator superfamily (MFS) profile" evidence="10">
    <location>
        <begin position="9"/>
        <end position="411"/>
    </location>
</feature>
<comment type="similarity">
    <text evidence="2">Belongs to the major facilitator superfamily. Metabolite:H+ Symporter (MHS) family (TC 2.A.1.6) family.</text>
</comment>
<keyword evidence="7 9" id="KW-1133">Transmembrane helix</keyword>
<organism evidence="11 12">
    <name type="scientific">Reyranella soli</name>
    <dbReference type="NCBI Taxonomy" id="1230389"/>
    <lineage>
        <taxon>Bacteria</taxon>
        <taxon>Pseudomonadati</taxon>
        <taxon>Pseudomonadota</taxon>
        <taxon>Alphaproteobacteria</taxon>
        <taxon>Hyphomicrobiales</taxon>
        <taxon>Reyranellaceae</taxon>
        <taxon>Reyranella</taxon>
    </lineage>
</organism>
<dbReference type="RefSeq" id="WP_147153927.1">
    <property type="nucleotide sequence ID" value="NZ_BKAJ01000104.1"/>
</dbReference>
<comment type="caution">
    <text evidence="11">The sequence shown here is derived from an EMBL/GenBank/DDBJ whole genome shotgun (WGS) entry which is preliminary data.</text>
</comment>
<protein>
    <submittedName>
        <fullName evidence="11">MFS transporter</fullName>
    </submittedName>
</protein>
<feature type="transmembrane region" description="Helical" evidence="9">
    <location>
        <begin position="227"/>
        <end position="249"/>
    </location>
</feature>
<feature type="transmembrane region" description="Helical" evidence="9">
    <location>
        <begin position="319"/>
        <end position="343"/>
    </location>
</feature>
<comment type="subcellular location">
    <subcellularLocation>
        <location evidence="1">Cell membrane</location>
        <topology evidence="1">Multi-pass membrane protein</topology>
    </subcellularLocation>
</comment>
<dbReference type="GO" id="GO:0015293">
    <property type="term" value="F:symporter activity"/>
    <property type="evidence" value="ECO:0007669"/>
    <property type="project" value="UniProtKB-KW"/>
</dbReference>
<evidence type="ECO:0000313" key="12">
    <source>
        <dbReference type="Proteomes" id="UP000321058"/>
    </source>
</evidence>